<dbReference type="Gene3D" id="3.30.40.10">
    <property type="entry name" value="Zinc/RING finger domain, C3HC4 (zinc finger)"/>
    <property type="match status" value="1"/>
</dbReference>
<keyword evidence="6" id="KW-0479">Metal-binding</keyword>
<organism evidence="14 15">
    <name type="scientific">Striga hermonthica</name>
    <name type="common">Purple witchweed</name>
    <name type="synonym">Buchnera hermonthica</name>
    <dbReference type="NCBI Taxonomy" id="68872"/>
    <lineage>
        <taxon>Eukaryota</taxon>
        <taxon>Viridiplantae</taxon>
        <taxon>Streptophyta</taxon>
        <taxon>Embryophyta</taxon>
        <taxon>Tracheophyta</taxon>
        <taxon>Spermatophyta</taxon>
        <taxon>Magnoliopsida</taxon>
        <taxon>eudicotyledons</taxon>
        <taxon>Gunneridae</taxon>
        <taxon>Pentapetalae</taxon>
        <taxon>asterids</taxon>
        <taxon>lamiids</taxon>
        <taxon>Lamiales</taxon>
        <taxon>Orobanchaceae</taxon>
        <taxon>Buchnereae</taxon>
        <taxon>Striga</taxon>
    </lineage>
</organism>
<keyword evidence="5 12" id="KW-0812">Transmembrane</keyword>
<evidence type="ECO:0000313" key="15">
    <source>
        <dbReference type="Proteomes" id="UP001153555"/>
    </source>
</evidence>
<accession>A0A9N7R5N9</accession>
<evidence type="ECO:0000256" key="2">
    <source>
        <dbReference type="ARBA" id="ARBA00004167"/>
    </source>
</evidence>
<evidence type="ECO:0000259" key="13">
    <source>
        <dbReference type="PROSITE" id="PS50089"/>
    </source>
</evidence>
<dbReference type="SMART" id="SM00184">
    <property type="entry name" value="RING"/>
    <property type="match status" value="1"/>
</dbReference>
<dbReference type="EC" id="2.3.2.27" evidence="3"/>
<evidence type="ECO:0000256" key="4">
    <source>
        <dbReference type="ARBA" id="ARBA00022679"/>
    </source>
</evidence>
<evidence type="ECO:0000256" key="10">
    <source>
        <dbReference type="ARBA" id="ARBA00024209"/>
    </source>
</evidence>
<evidence type="ECO:0000256" key="1">
    <source>
        <dbReference type="ARBA" id="ARBA00000900"/>
    </source>
</evidence>
<dbReference type="PANTHER" id="PTHR46905:SF1">
    <property type="entry name" value="RING-TYPE E3 UBIQUITIN TRANSFERASE"/>
    <property type="match status" value="1"/>
</dbReference>
<gene>
    <name evidence="14" type="ORF">SHERM_13312</name>
</gene>
<keyword evidence="7" id="KW-0862">Zinc</keyword>
<dbReference type="PANTHER" id="PTHR46905">
    <property type="entry name" value="RING-H2 FINGER PROTEIN ATL78"/>
    <property type="match status" value="1"/>
</dbReference>
<evidence type="ECO:0000256" key="3">
    <source>
        <dbReference type="ARBA" id="ARBA00012483"/>
    </source>
</evidence>
<dbReference type="GO" id="GO:0008270">
    <property type="term" value="F:zinc ion binding"/>
    <property type="evidence" value="ECO:0007669"/>
    <property type="project" value="UniProtKB-KW"/>
</dbReference>
<comment type="catalytic activity">
    <reaction evidence="1">
        <text>S-ubiquitinyl-[E2 ubiquitin-conjugating enzyme]-L-cysteine + [acceptor protein]-L-lysine = [E2 ubiquitin-conjugating enzyme]-L-cysteine + N(6)-ubiquitinyl-[acceptor protein]-L-lysine.</text>
        <dbReference type="EC" id="2.3.2.27"/>
    </reaction>
</comment>
<dbReference type="InterPro" id="IPR001841">
    <property type="entry name" value="Znf_RING"/>
</dbReference>
<dbReference type="SUPFAM" id="SSF57850">
    <property type="entry name" value="RING/U-box"/>
    <property type="match status" value="1"/>
</dbReference>
<evidence type="ECO:0000256" key="12">
    <source>
        <dbReference type="SAM" id="Phobius"/>
    </source>
</evidence>
<evidence type="ECO:0000313" key="14">
    <source>
        <dbReference type="EMBL" id="CAA0812753.1"/>
    </source>
</evidence>
<dbReference type="Proteomes" id="UP001153555">
    <property type="component" value="Unassembled WGS sequence"/>
</dbReference>
<evidence type="ECO:0000256" key="11">
    <source>
        <dbReference type="PROSITE-ProRule" id="PRU00175"/>
    </source>
</evidence>
<comment type="similarity">
    <text evidence="10">Belongs to the RING-type zinc finger family. ATL subfamily.</text>
</comment>
<feature type="domain" description="RING-type" evidence="13">
    <location>
        <begin position="130"/>
        <end position="172"/>
    </location>
</feature>
<proteinExistence type="inferred from homology"/>
<evidence type="ECO:0000256" key="7">
    <source>
        <dbReference type="ARBA" id="ARBA00022833"/>
    </source>
</evidence>
<comment type="caution">
    <text evidence="14">The sequence shown here is derived from an EMBL/GenBank/DDBJ whole genome shotgun (WGS) entry which is preliminary data.</text>
</comment>
<dbReference type="InterPro" id="IPR044602">
    <property type="entry name" value="ATL10/ATL72-79-like"/>
</dbReference>
<dbReference type="InterPro" id="IPR013083">
    <property type="entry name" value="Znf_RING/FYVE/PHD"/>
</dbReference>
<evidence type="ECO:0000256" key="8">
    <source>
        <dbReference type="ARBA" id="ARBA00022989"/>
    </source>
</evidence>
<dbReference type="GO" id="GO:0061630">
    <property type="term" value="F:ubiquitin protein ligase activity"/>
    <property type="evidence" value="ECO:0007669"/>
    <property type="project" value="UniProtKB-EC"/>
</dbReference>
<comment type="subcellular location">
    <subcellularLocation>
        <location evidence="2">Membrane</location>
        <topology evidence="2">Single-pass membrane protein</topology>
    </subcellularLocation>
</comment>
<dbReference type="PROSITE" id="PS50089">
    <property type="entry name" value="ZF_RING_2"/>
    <property type="match status" value="1"/>
</dbReference>
<evidence type="ECO:0000256" key="9">
    <source>
        <dbReference type="ARBA" id="ARBA00023136"/>
    </source>
</evidence>
<dbReference type="GO" id="GO:0016567">
    <property type="term" value="P:protein ubiquitination"/>
    <property type="evidence" value="ECO:0007669"/>
    <property type="project" value="InterPro"/>
</dbReference>
<feature type="transmembrane region" description="Helical" evidence="12">
    <location>
        <begin position="62"/>
        <end position="86"/>
    </location>
</feature>
<dbReference type="GO" id="GO:0016020">
    <property type="term" value="C:membrane"/>
    <property type="evidence" value="ECO:0007669"/>
    <property type="project" value="UniProtKB-SubCell"/>
</dbReference>
<keyword evidence="4" id="KW-0808">Transferase</keyword>
<keyword evidence="9 12" id="KW-0472">Membrane</keyword>
<dbReference type="OrthoDB" id="8062037at2759"/>
<dbReference type="EMBL" id="CACSLK010011299">
    <property type="protein sequence ID" value="CAA0812753.1"/>
    <property type="molecule type" value="Genomic_DNA"/>
</dbReference>
<keyword evidence="11" id="KW-0863">Zinc-finger</keyword>
<dbReference type="Pfam" id="PF13639">
    <property type="entry name" value="zf-RING_2"/>
    <property type="match status" value="1"/>
</dbReference>
<keyword evidence="15" id="KW-1185">Reference proteome</keyword>
<evidence type="ECO:0000256" key="6">
    <source>
        <dbReference type="ARBA" id="ARBA00022723"/>
    </source>
</evidence>
<reference evidence="14" key="1">
    <citation type="submission" date="2019-12" db="EMBL/GenBank/DDBJ databases">
        <authorList>
            <person name="Scholes J."/>
        </authorList>
    </citation>
    <scope>NUCLEOTIDE SEQUENCE</scope>
</reference>
<name>A0A9N7R5N9_STRHE</name>
<dbReference type="AlphaFoldDB" id="A0A9N7R5N9"/>
<sequence>MRKVLSLRAGAAAAMPEFNVHLSPSVDKSSHAEPPPAEASCDAVKCPWWPYSNATDFRANTALILAVLFCALICALALNAVVRYLVHRHCCRRRRREKAEESGGGEEKAAEVPAVVYAEGMGLAGEERECIICLSEFAAGDRIRVLERCSHGFHVQCIQRWLAARDSCPTCRAVCSDELKSSPP</sequence>
<evidence type="ECO:0000256" key="5">
    <source>
        <dbReference type="ARBA" id="ARBA00022692"/>
    </source>
</evidence>
<protein>
    <recommendedName>
        <fullName evidence="3">RING-type E3 ubiquitin transferase</fullName>
        <ecNumber evidence="3">2.3.2.27</ecNumber>
    </recommendedName>
</protein>
<keyword evidence="8 12" id="KW-1133">Transmembrane helix</keyword>